<accession>A0AA37SN12</accession>
<comment type="caution">
    <text evidence="6">The sequence shown here is derived from an EMBL/GenBank/DDBJ whole genome shotgun (WGS) entry which is preliminary data.</text>
</comment>
<reference evidence="6" key="1">
    <citation type="journal article" date="2014" name="Int. J. Syst. Evol. Microbiol.">
        <title>Complete genome sequence of Corynebacterium casei LMG S-19264T (=DSM 44701T), isolated from a smear-ripened cheese.</title>
        <authorList>
            <consortium name="US DOE Joint Genome Institute (JGI-PGF)"/>
            <person name="Walter F."/>
            <person name="Albersmeier A."/>
            <person name="Kalinowski J."/>
            <person name="Ruckert C."/>
        </authorList>
    </citation>
    <scope>NUCLEOTIDE SEQUENCE</scope>
    <source>
        <strain evidence="6">NBRC 108769</strain>
    </source>
</reference>
<dbReference type="GO" id="GO:0016788">
    <property type="term" value="F:hydrolase activity, acting on ester bonds"/>
    <property type="evidence" value="ECO:0007669"/>
    <property type="project" value="InterPro"/>
</dbReference>
<feature type="domain" description="Succinylglutamate desuccinylase/Aspartoacylase catalytic" evidence="5">
    <location>
        <begin position="62"/>
        <end position="241"/>
    </location>
</feature>
<dbReference type="PANTHER" id="PTHR37326:SF2">
    <property type="entry name" value="SUCCINYLGLUTAMATE DESUCCINYLASE_ASPARTOACYLASE FAMILY PROTEIN"/>
    <property type="match status" value="1"/>
</dbReference>
<keyword evidence="4" id="KW-0862">Zinc</keyword>
<reference evidence="6" key="2">
    <citation type="submission" date="2023-01" db="EMBL/GenBank/DDBJ databases">
        <title>Draft genome sequence of Portibacter lacus strain NBRC 108769.</title>
        <authorList>
            <person name="Sun Q."/>
            <person name="Mori K."/>
        </authorList>
    </citation>
    <scope>NUCLEOTIDE SEQUENCE</scope>
    <source>
        <strain evidence="6">NBRC 108769</strain>
    </source>
</reference>
<evidence type="ECO:0000256" key="1">
    <source>
        <dbReference type="ARBA" id="ARBA00001947"/>
    </source>
</evidence>
<dbReference type="PANTHER" id="PTHR37326">
    <property type="entry name" value="BLL3975 PROTEIN"/>
    <property type="match status" value="1"/>
</dbReference>
<dbReference type="CDD" id="cd06251">
    <property type="entry name" value="M14_ASTE_ASPA-like"/>
    <property type="match status" value="1"/>
</dbReference>
<evidence type="ECO:0000256" key="3">
    <source>
        <dbReference type="ARBA" id="ARBA00022801"/>
    </source>
</evidence>
<sequence>MLDRKGKGIFKKFRKEAELDEFIISNSTVLPGESTLIKLNVGRLPSGTRISIDAHVFRGKEDGPTALILGGVHGDEINGIEIVRRCLEEEVFDGITKGTIIAIPIVNIYGFINFSRSVPDGKDVNRSFPGSTAGSLASRVARTLTKKVMPMVDFIIDLHTGGSSRFNYPQIRYAKSDPLAKELGRQFGAPFLIQKPFISKSLRKVAFEMKIPTIVYEAGESIRFDGYSIDLGVKGIKRILSNAGMISVSNISFDIRMFHVTKTSWIRSPNSGLFIWSKASGQKVSKGEPLGYIKDPQGLKSVTIFANRTGYIIGHNNASVVNQGDALFHITYEQEEIS</sequence>
<organism evidence="6 7">
    <name type="scientific">Portibacter lacus</name>
    <dbReference type="NCBI Taxonomy" id="1099794"/>
    <lineage>
        <taxon>Bacteria</taxon>
        <taxon>Pseudomonadati</taxon>
        <taxon>Bacteroidota</taxon>
        <taxon>Saprospiria</taxon>
        <taxon>Saprospirales</taxon>
        <taxon>Haliscomenobacteraceae</taxon>
        <taxon>Portibacter</taxon>
    </lineage>
</organism>
<comment type="cofactor">
    <cofactor evidence="1">
        <name>Zn(2+)</name>
        <dbReference type="ChEBI" id="CHEBI:29105"/>
    </cofactor>
</comment>
<proteinExistence type="predicted"/>
<dbReference type="InterPro" id="IPR055438">
    <property type="entry name" value="AstE_AspA_cat"/>
</dbReference>
<dbReference type="SUPFAM" id="SSF53187">
    <property type="entry name" value="Zn-dependent exopeptidases"/>
    <property type="match status" value="1"/>
</dbReference>
<dbReference type="Proteomes" id="UP001156666">
    <property type="component" value="Unassembled WGS sequence"/>
</dbReference>
<dbReference type="EMBL" id="BSOH01000012">
    <property type="protein sequence ID" value="GLR17476.1"/>
    <property type="molecule type" value="Genomic_DNA"/>
</dbReference>
<dbReference type="PIRSF" id="PIRSF039012">
    <property type="entry name" value="ASP"/>
    <property type="match status" value="1"/>
</dbReference>
<evidence type="ECO:0000313" key="6">
    <source>
        <dbReference type="EMBL" id="GLR17476.1"/>
    </source>
</evidence>
<dbReference type="GO" id="GO:0016811">
    <property type="term" value="F:hydrolase activity, acting on carbon-nitrogen (but not peptide) bonds, in linear amides"/>
    <property type="evidence" value="ECO:0007669"/>
    <property type="project" value="InterPro"/>
</dbReference>
<keyword evidence="3" id="KW-0378">Hydrolase</keyword>
<dbReference type="GO" id="GO:0046872">
    <property type="term" value="F:metal ion binding"/>
    <property type="evidence" value="ECO:0007669"/>
    <property type="project" value="UniProtKB-KW"/>
</dbReference>
<gene>
    <name evidence="6" type="ORF">GCM10007940_20910</name>
</gene>
<dbReference type="Gene3D" id="3.40.630.10">
    <property type="entry name" value="Zn peptidases"/>
    <property type="match status" value="1"/>
</dbReference>
<dbReference type="AlphaFoldDB" id="A0AA37SN12"/>
<dbReference type="InterPro" id="IPR053138">
    <property type="entry name" value="N-alpha-Ac-DABA_deacetylase"/>
</dbReference>
<protein>
    <submittedName>
        <fullName evidence="6">Succinylglutamate desuccinylase</fullName>
    </submittedName>
</protein>
<dbReference type="Pfam" id="PF24827">
    <property type="entry name" value="AstE_AspA_cat"/>
    <property type="match status" value="1"/>
</dbReference>
<evidence type="ECO:0000313" key="7">
    <source>
        <dbReference type="Proteomes" id="UP001156666"/>
    </source>
</evidence>
<evidence type="ECO:0000256" key="2">
    <source>
        <dbReference type="ARBA" id="ARBA00022723"/>
    </source>
</evidence>
<name>A0AA37SN12_9BACT</name>
<evidence type="ECO:0000259" key="5">
    <source>
        <dbReference type="Pfam" id="PF24827"/>
    </source>
</evidence>
<dbReference type="RefSeq" id="WP_235295126.1">
    <property type="nucleotide sequence ID" value="NZ_BSOH01000012.1"/>
</dbReference>
<dbReference type="InterPro" id="IPR043795">
    <property type="entry name" value="N-alpha-Ac-DABA-like"/>
</dbReference>
<keyword evidence="7" id="KW-1185">Reference proteome</keyword>
<keyword evidence="2" id="KW-0479">Metal-binding</keyword>
<evidence type="ECO:0000256" key="4">
    <source>
        <dbReference type="ARBA" id="ARBA00022833"/>
    </source>
</evidence>